<reference evidence="1 2" key="1">
    <citation type="submission" date="2019-01" db="EMBL/GenBank/DDBJ databases">
        <authorList>
            <person name="Chen W.-M."/>
        </authorList>
    </citation>
    <scope>NUCLEOTIDE SEQUENCE [LARGE SCALE GENOMIC DNA]</scope>
    <source>
        <strain evidence="1 2">CCP-18</strain>
    </source>
</reference>
<dbReference type="GO" id="GO:0016740">
    <property type="term" value="F:transferase activity"/>
    <property type="evidence" value="ECO:0007669"/>
    <property type="project" value="UniProtKB-KW"/>
</dbReference>
<accession>A0A3S2XSY1</accession>
<dbReference type="OrthoDB" id="1424091at2"/>
<evidence type="ECO:0000313" key="2">
    <source>
        <dbReference type="Proteomes" id="UP000288587"/>
    </source>
</evidence>
<evidence type="ECO:0000313" key="1">
    <source>
        <dbReference type="EMBL" id="RVT83885.1"/>
    </source>
</evidence>
<keyword evidence="2" id="KW-1185">Reference proteome</keyword>
<dbReference type="InterPro" id="IPR016181">
    <property type="entry name" value="Acyl_CoA_acyltransferase"/>
</dbReference>
<dbReference type="EMBL" id="SACM01000004">
    <property type="protein sequence ID" value="RVT83885.1"/>
    <property type="molecule type" value="Genomic_DNA"/>
</dbReference>
<dbReference type="SUPFAM" id="SSF55729">
    <property type="entry name" value="Acyl-CoA N-acyltransferases (Nat)"/>
    <property type="match status" value="1"/>
</dbReference>
<proteinExistence type="predicted"/>
<comment type="caution">
    <text evidence="1">The sequence shown here is derived from an EMBL/GenBank/DDBJ whole genome shotgun (WGS) entry which is preliminary data.</text>
</comment>
<dbReference type="AlphaFoldDB" id="A0A3S2XSY1"/>
<dbReference type="Proteomes" id="UP000288587">
    <property type="component" value="Unassembled WGS sequence"/>
</dbReference>
<gene>
    <name evidence="1" type="ORF">EOD73_14805</name>
</gene>
<protein>
    <submittedName>
        <fullName evidence="1">GNAT family N-acetyltransferase</fullName>
    </submittedName>
</protein>
<organism evidence="1 2">
    <name type="scientific">Inhella crocodyli</name>
    <dbReference type="NCBI Taxonomy" id="2499851"/>
    <lineage>
        <taxon>Bacteria</taxon>
        <taxon>Pseudomonadati</taxon>
        <taxon>Pseudomonadota</taxon>
        <taxon>Betaproteobacteria</taxon>
        <taxon>Burkholderiales</taxon>
        <taxon>Sphaerotilaceae</taxon>
        <taxon>Inhella</taxon>
    </lineage>
</organism>
<keyword evidence="1" id="KW-0808">Transferase</keyword>
<sequence length="162" mass="18549">MPFVPPDFPVPETLTTDRVHLRMLTVHDVVKDYDAVMSSVAHLQTVWPHGHWPEGLTLEQNLIDLGWHQKEFQRRTSFAYTVLSLDGQRVLGCVYLMPTRKRGHDVELVFWARQSELASGLEAHLHTALRDWLAAKWPFKAPGLPGREVPWAAWNALPEVGR</sequence>
<name>A0A3S2XSY1_9BURK</name>
<dbReference type="Gene3D" id="3.40.630.30">
    <property type="match status" value="1"/>
</dbReference>